<keyword evidence="7" id="KW-1185">Reference proteome</keyword>
<dbReference type="Gene3D" id="2.70.50.50">
    <property type="entry name" value="chitin-binding protein cbp21"/>
    <property type="match status" value="1"/>
</dbReference>
<dbReference type="EMBL" id="JACHMH010000001">
    <property type="protein sequence ID" value="MBB4681483.1"/>
    <property type="molecule type" value="Genomic_DNA"/>
</dbReference>
<dbReference type="CDD" id="cd21177">
    <property type="entry name" value="LPMO_AA10"/>
    <property type="match status" value="1"/>
</dbReference>
<dbReference type="PANTHER" id="PTHR34823">
    <property type="entry name" value="GLCNAC-BINDING PROTEIN A"/>
    <property type="match status" value="1"/>
</dbReference>
<accession>A0A7W7CKK2</accession>
<dbReference type="PANTHER" id="PTHR34823:SF1">
    <property type="entry name" value="CHITIN-BINDING TYPE-4 DOMAIN-CONTAINING PROTEIN"/>
    <property type="match status" value="1"/>
</dbReference>
<organism evidence="6 7">
    <name type="scientific">Crossiella cryophila</name>
    <dbReference type="NCBI Taxonomy" id="43355"/>
    <lineage>
        <taxon>Bacteria</taxon>
        <taxon>Bacillati</taxon>
        <taxon>Actinomycetota</taxon>
        <taxon>Actinomycetes</taxon>
        <taxon>Pseudonocardiales</taxon>
        <taxon>Pseudonocardiaceae</taxon>
        <taxon>Crossiella</taxon>
    </lineage>
</organism>
<dbReference type="InterPro" id="IPR014756">
    <property type="entry name" value="Ig_E-set"/>
</dbReference>
<feature type="domain" description="Chitin-binding type-4" evidence="5">
    <location>
        <begin position="19"/>
        <end position="185"/>
    </location>
</feature>
<dbReference type="RefSeq" id="WP_185008091.1">
    <property type="nucleotide sequence ID" value="NZ_BAAAUI010000008.1"/>
</dbReference>
<evidence type="ECO:0000256" key="1">
    <source>
        <dbReference type="ARBA" id="ARBA00004613"/>
    </source>
</evidence>
<evidence type="ECO:0000313" key="6">
    <source>
        <dbReference type="EMBL" id="MBB4681483.1"/>
    </source>
</evidence>
<dbReference type="Pfam" id="PF03067">
    <property type="entry name" value="LPMO_10"/>
    <property type="match status" value="1"/>
</dbReference>
<dbReference type="AlphaFoldDB" id="A0A7W7CKK2"/>
<evidence type="ECO:0000256" key="3">
    <source>
        <dbReference type="ARBA" id="ARBA00022729"/>
    </source>
</evidence>
<sequence>MSLALMALSVVVPATAGAHGYTNNPNSRAQFCKLGTAKNCGPIQWEPQSVEGPKGFPARGPADGSICSGGLGQFAQLDDPRGGSWPTTKLTSGASRTFSWWLTAPHATTSFKYFITRNGWNSTAKLTRAALDPSPFITVNNGGARPPNAVSHSGTVPGGKSGRHLILAVWDIADTGNAFYQCIDVNF</sequence>
<comment type="subcellular location">
    <subcellularLocation>
        <location evidence="1">Secreted</location>
    </subcellularLocation>
</comment>
<protein>
    <submittedName>
        <fullName evidence="6">Chitin-binding protein</fullName>
    </submittedName>
</protein>
<gene>
    <name evidence="6" type="ORF">HNR67_007601</name>
</gene>
<dbReference type="InterPro" id="IPR051024">
    <property type="entry name" value="GlcNAc_Chitin_IntDeg"/>
</dbReference>
<evidence type="ECO:0000259" key="5">
    <source>
        <dbReference type="Pfam" id="PF03067"/>
    </source>
</evidence>
<dbReference type="FunFam" id="2.70.50.50:FF:000001">
    <property type="entry name" value="Chitin-binding protein"/>
    <property type="match status" value="1"/>
</dbReference>
<dbReference type="Proteomes" id="UP000533598">
    <property type="component" value="Unassembled WGS sequence"/>
</dbReference>
<evidence type="ECO:0000313" key="7">
    <source>
        <dbReference type="Proteomes" id="UP000533598"/>
    </source>
</evidence>
<comment type="caution">
    <text evidence="6">The sequence shown here is derived from an EMBL/GenBank/DDBJ whole genome shotgun (WGS) entry which is preliminary data.</text>
</comment>
<evidence type="ECO:0000256" key="2">
    <source>
        <dbReference type="ARBA" id="ARBA00022525"/>
    </source>
</evidence>
<keyword evidence="3 4" id="KW-0732">Signal</keyword>
<dbReference type="InterPro" id="IPR004302">
    <property type="entry name" value="Cellulose/chitin-bd_N"/>
</dbReference>
<dbReference type="SUPFAM" id="SSF81296">
    <property type="entry name" value="E set domains"/>
    <property type="match status" value="1"/>
</dbReference>
<proteinExistence type="predicted"/>
<keyword evidence="2" id="KW-0964">Secreted</keyword>
<dbReference type="GO" id="GO:0005576">
    <property type="term" value="C:extracellular region"/>
    <property type="evidence" value="ECO:0007669"/>
    <property type="project" value="UniProtKB-SubCell"/>
</dbReference>
<name>A0A7W7CKK2_9PSEU</name>
<reference evidence="6 7" key="1">
    <citation type="submission" date="2020-08" db="EMBL/GenBank/DDBJ databases">
        <title>Sequencing the genomes of 1000 actinobacteria strains.</title>
        <authorList>
            <person name="Klenk H.-P."/>
        </authorList>
    </citation>
    <scope>NUCLEOTIDE SEQUENCE [LARGE SCALE GENOMIC DNA]</scope>
    <source>
        <strain evidence="6 7">DSM 44230</strain>
    </source>
</reference>
<evidence type="ECO:0000256" key="4">
    <source>
        <dbReference type="SAM" id="SignalP"/>
    </source>
</evidence>
<feature type="signal peptide" evidence="4">
    <location>
        <begin position="1"/>
        <end position="18"/>
    </location>
</feature>
<feature type="chain" id="PRO_5031121013" evidence="4">
    <location>
        <begin position="19"/>
        <end position="187"/>
    </location>
</feature>